<gene>
    <name evidence="7" type="ORF">ACFPWU_13270</name>
</gene>
<feature type="domain" description="Aminotransferase class I/classII large" evidence="6">
    <location>
        <begin position="35"/>
        <end position="371"/>
    </location>
</feature>
<evidence type="ECO:0000256" key="5">
    <source>
        <dbReference type="ARBA" id="ARBA00037974"/>
    </source>
</evidence>
<proteinExistence type="inferred from homology"/>
<comment type="similarity">
    <text evidence="5">Belongs to the class-II pyridoxal-phosphate-dependent aminotransferase family. MalY/PatB cystathionine beta-lyase subfamily.</text>
</comment>
<dbReference type="CDD" id="cd00609">
    <property type="entry name" value="AAT_like"/>
    <property type="match status" value="1"/>
</dbReference>
<dbReference type="Pfam" id="PF00155">
    <property type="entry name" value="Aminotran_1_2"/>
    <property type="match status" value="1"/>
</dbReference>
<accession>A0ABW1R006</accession>
<evidence type="ECO:0000259" key="6">
    <source>
        <dbReference type="Pfam" id="PF00155"/>
    </source>
</evidence>
<dbReference type="Proteomes" id="UP001596098">
    <property type="component" value="Unassembled WGS sequence"/>
</dbReference>
<sequence length="387" mass="41519">MSTHAWDQITVEQLRRNGGRKWMEFPDKIGAFVAEMDFGTAPEVADAIQDAVGRHHFGYAPSKAHADLADALAGWVGREFDWTVSPDAVVSVGDVLSAFAAVIEKFTAPGATVILPTPAYMPFLIIPPALGRRVEQVPMLQDAEGAWSYDFDRIEELFAAGPSLFVLCNPHNPIGKVATRAELETIAALASRHGGLVFSDEIHAGMVYEGTHVPFASISDEAAAVSITSTSASKAWNLPGLKCAQIIATNPEHAKVLKADEYLLIGGAGLLGVVANTAAYNGDQTWRRDLVTYLDGNRRALAEALRTHAPEIVHHSPAATYLAWMDCAPLGLGNPEQFFREEAGVALVAGTRCGTGYEQYARINFATPRPVLLDAVERMGAALAARS</sequence>
<dbReference type="PANTHER" id="PTHR43525:SF2">
    <property type="entry name" value="CYSTATHIONINE BETA-LYASE-RELATED"/>
    <property type="match status" value="1"/>
</dbReference>
<dbReference type="InterPro" id="IPR004839">
    <property type="entry name" value="Aminotransferase_I/II_large"/>
</dbReference>
<dbReference type="InterPro" id="IPR015424">
    <property type="entry name" value="PyrdxlP-dep_Trfase"/>
</dbReference>
<dbReference type="EMBL" id="JBHSQI010000008">
    <property type="protein sequence ID" value="MFC6154633.1"/>
    <property type="molecule type" value="Genomic_DNA"/>
</dbReference>
<organism evidence="7 8">
    <name type="scientific">Nocardioides yefusunii</name>
    <dbReference type="NCBI Taxonomy" id="2500546"/>
    <lineage>
        <taxon>Bacteria</taxon>
        <taxon>Bacillati</taxon>
        <taxon>Actinomycetota</taxon>
        <taxon>Actinomycetes</taxon>
        <taxon>Propionibacteriales</taxon>
        <taxon>Nocardioidaceae</taxon>
        <taxon>Nocardioides</taxon>
    </lineage>
</organism>
<evidence type="ECO:0000256" key="2">
    <source>
        <dbReference type="ARBA" id="ARBA00012224"/>
    </source>
</evidence>
<dbReference type="InterPro" id="IPR051798">
    <property type="entry name" value="Class-II_PLP-Dep_Aminotrans"/>
</dbReference>
<comment type="cofactor">
    <cofactor evidence="1">
        <name>pyridoxal 5'-phosphate</name>
        <dbReference type="ChEBI" id="CHEBI:597326"/>
    </cofactor>
</comment>
<evidence type="ECO:0000256" key="3">
    <source>
        <dbReference type="ARBA" id="ARBA00022898"/>
    </source>
</evidence>
<evidence type="ECO:0000256" key="1">
    <source>
        <dbReference type="ARBA" id="ARBA00001933"/>
    </source>
</evidence>
<dbReference type="InterPro" id="IPR015422">
    <property type="entry name" value="PyrdxlP-dep_Trfase_small"/>
</dbReference>
<dbReference type="RefSeq" id="WP_128220956.1">
    <property type="nucleotide sequence ID" value="NZ_CP034929.1"/>
</dbReference>
<dbReference type="EC" id="4.4.1.13" evidence="2"/>
<reference evidence="8" key="1">
    <citation type="journal article" date="2019" name="Int. J. Syst. Evol. Microbiol.">
        <title>The Global Catalogue of Microorganisms (GCM) 10K type strain sequencing project: providing services to taxonomists for standard genome sequencing and annotation.</title>
        <authorList>
            <consortium name="The Broad Institute Genomics Platform"/>
            <consortium name="The Broad Institute Genome Sequencing Center for Infectious Disease"/>
            <person name="Wu L."/>
            <person name="Ma J."/>
        </authorList>
    </citation>
    <scope>NUCLEOTIDE SEQUENCE [LARGE SCALE GENOMIC DNA]</scope>
    <source>
        <strain evidence="8">DFY28</strain>
    </source>
</reference>
<dbReference type="Gene3D" id="3.90.1150.10">
    <property type="entry name" value="Aspartate Aminotransferase, domain 1"/>
    <property type="match status" value="1"/>
</dbReference>
<comment type="caution">
    <text evidence="7">The sequence shown here is derived from an EMBL/GenBank/DDBJ whole genome shotgun (WGS) entry which is preliminary data.</text>
</comment>
<evidence type="ECO:0000313" key="7">
    <source>
        <dbReference type="EMBL" id="MFC6154633.1"/>
    </source>
</evidence>
<dbReference type="InterPro" id="IPR015421">
    <property type="entry name" value="PyrdxlP-dep_Trfase_major"/>
</dbReference>
<dbReference type="SUPFAM" id="SSF53383">
    <property type="entry name" value="PLP-dependent transferases"/>
    <property type="match status" value="1"/>
</dbReference>
<protein>
    <recommendedName>
        <fullName evidence="2">cysteine-S-conjugate beta-lyase</fullName>
        <ecNumber evidence="2">4.4.1.13</ecNumber>
    </recommendedName>
</protein>
<keyword evidence="4 7" id="KW-0456">Lyase</keyword>
<evidence type="ECO:0000256" key="4">
    <source>
        <dbReference type="ARBA" id="ARBA00023239"/>
    </source>
</evidence>
<dbReference type="GO" id="GO:0047804">
    <property type="term" value="F:cysteine-S-conjugate beta-lyase activity"/>
    <property type="evidence" value="ECO:0007669"/>
    <property type="project" value="UniProtKB-EC"/>
</dbReference>
<keyword evidence="8" id="KW-1185">Reference proteome</keyword>
<dbReference type="Gene3D" id="3.40.640.10">
    <property type="entry name" value="Type I PLP-dependent aspartate aminotransferase-like (Major domain)"/>
    <property type="match status" value="1"/>
</dbReference>
<dbReference type="PANTHER" id="PTHR43525">
    <property type="entry name" value="PROTEIN MALY"/>
    <property type="match status" value="1"/>
</dbReference>
<evidence type="ECO:0000313" key="8">
    <source>
        <dbReference type="Proteomes" id="UP001596098"/>
    </source>
</evidence>
<keyword evidence="3" id="KW-0663">Pyridoxal phosphate</keyword>
<name>A0ABW1R006_9ACTN</name>